<dbReference type="AlphaFoldDB" id="A0AAV7VIE6"/>
<evidence type="ECO:0000313" key="3">
    <source>
        <dbReference type="Proteomes" id="UP001066276"/>
    </source>
</evidence>
<feature type="transmembrane region" description="Helical" evidence="1">
    <location>
        <begin position="12"/>
        <end position="38"/>
    </location>
</feature>
<keyword evidence="1" id="KW-1133">Transmembrane helix</keyword>
<keyword evidence="1" id="KW-0812">Transmembrane</keyword>
<comment type="caution">
    <text evidence="2">The sequence shown here is derived from an EMBL/GenBank/DDBJ whole genome shotgun (WGS) entry which is preliminary data.</text>
</comment>
<feature type="non-terminal residue" evidence="2">
    <location>
        <position position="1"/>
    </location>
</feature>
<organism evidence="2 3">
    <name type="scientific">Pleurodeles waltl</name>
    <name type="common">Iberian ribbed newt</name>
    <dbReference type="NCBI Taxonomy" id="8319"/>
    <lineage>
        <taxon>Eukaryota</taxon>
        <taxon>Metazoa</taxon>
        <taxon>Chordata</taxon>
        <taxon>Craniata</taxon>
        <taxon>Vertebrata</taxon>
        <taxon>Euteleostomi</taxon>
        <taxon>Amphibia</taxon>
        <taxon>Batrachia</taxon>
        <taxon>Caudata</taxon>
        <taxon>Salamandroidea</taxon>
        <taxon>Salamandridae</taxon>
        <taxon>Pleurodelinae</taxon>
        <taxon>Pleurodeles</taxon>
    </lineage>
</organism>
<accession>A0AAV7VIE6</accession>
<keyword evidence="3" id="KW-1185">Reference proteome</keyword>
<name>A0AAV7VIE6_PLEWA</name>
<gene>
    <name evidence="2" type="ORF">NDU88_005220</name>
</gene>
<feature type="non-terminal residue" evidence="2">
    <location>
        <position position="55"/>
    </location>
</feature>
<evidence type="ECO:0000256" key="1">
    <source>
        <dbReference type="SAM" id="Phobius"/>
    </source>
</evidence>
<sequence>GRLVGRNRVGGTLSAAGLLAGTAALFVCTAVAVGVLSWRAVLAVPARVRIAYFRP</sequence>
<keyword evidence="1" id="KW-0472">Membrane</keyword>
<dbReference type="Proteomes" id="UP001066276">
    <property type="component" value="Chromosome 2_1"/>
</dbReference>
<dbReference type="EMBL" id="JANPWB010000003">
    <property type="protein sequence ID" value="KAJ1201410.1"/>
    <property type="molecule type" value="Genomic_DNA"/>
</dbReference>
<proteinExistence type="predicted"/>
<protein>
    <submittedName>
        <fullName evidence="2">Uncharacterized protein</fullName>
    </submittedName>
</protein>
<evidence type="ECO:0000313" key="2">
    <source>
        <dbReference type="EMBL" id="KAJ1201410.1"/>
    </source>
</evidence>
<reference evidence="2" key="1">
    <citation type="journal article" date="2022" name="bioRxiv">
        <title>Sequencing and chromosome-scale assembly of the giantPleurodeles waltlgenome.</title>
        <authorList>
            <person name="Brown T."/>
            <person name="Elewa A."/>
            <person name="Iarovenko S."/>
            <person name="Subramanian E."/>
            <person name="Araus A.J."/>
            <person name="Petzold A."/>
            <person name="Susuki M."/>
            <person name="Suzuki K.-i.T."/>
            <person name="Hayashi T."/>
            <person name="Toyoda A."/>
            <person name="Oliveira C."/>
            <person name="Osipova E."/>
            <person name="Leigh N.D."/>
            <person name="Simon A."/>
            <person name="Yun M.H."/>
        </authorList>
    </citation>
    <scope>NUCLEOTIDE SEQUENCE</scope>
    <source>
        <strain evidence="2">20211129_DDA</strain>
        <tissue evidence="2">Liver</tissue>
    </source>
</reference>